<sequence length="181" mass="20349">MEALPQSAARRTPPRQRRKPLMKSSSTPAAAADERLVVEHAGLRRRLASMLYESLLLMGVLALVFLVPWLILGVAFELAPPGWLAWIHVIAALGLYFIWYWRRGGQTLAMQTWRLRIVEAHSGRPATLSQCLLRYLVAWPSVLCFGAGLLWALIDRERQFLHDRLAGTCIVLLPGKTGMPK</sequence>
<dbReference type="PANTHER" id="PTHR36115">
    <property type="entry name" value="PROLINE-RICH ANTIGEN HOMOLOG-RELATED"/>
    <property type="match status" value="1"/>
</dbReference>
<evidence type="ECO:0000256" key="1">
    <source>
        <dbReference type="ARBA" id="ARBA00004651"/>
    </source>
</evidence>
<evidence type="ECO:0000313" key="9">
    <source>
        <dbReference type="EMBL" id="PTD95209.1"/>
    </source>
</evidence>
<dbReference type="PANTHER" id="PTHR36115:SF10">
    <property type="entry name" value="RDD DOMAIN-CONTAINING PROTEIN"/>
    <property type="match status" value="1"/>
</dbReference>
<dbReference type="InterPro" id="IPR051791">
    <property type="entry name" value="Pra-immunoreactive"/>
</dbReference>
<organism evidence="9 10">
    <name type="scientific">Pseudothauera lacus</name>
    <dbReference type="NCBI Taxonomy" id="2136175"/>
    <lineage>
        <taxon>Bacteria</taxon>
        <taxon>Pseudomonadati</taxon>
        <taxon>Pseudomonadota</taxon>
        <taxon>Betaproteobacteria</taxon>
        <taxon>Rhodocyclales</taxon>
        <taxon>Zoogloeaceae</taxon>
        <taxon>Pseudothauera</taxon>
    </lineage>
</organism>
<dbReference type="EMBL" id="PZKC01000016">
    <property type="protein sequence ID" value="PTD95209.1"/>
    <property type="molecule type" value="Genomic_DNA"/>
</dbReference>
<reference evidence="9 10" key="1">
    <citation type="submission" date="2018-03" db="EMBL/GenBank/DDBJ databases">
        <authorList>
            <person name="Keele B.F."/>
        </authorList>
    </citation>
    <scope>NUCLEOTIDE SEQUENCE [LARGE SCALE GENOMIC DNA]</scope>
    <source>
        <strain evidence="9 10">D20</strain>
    </source>
</reference>
<keyword evidence="2" id="KW-1003">Cell membrane</keyword>
<dbReference type="AlphaFoldDB" id="A0A2T4IBQ6"/>
<name>A0A2T4IBQ6_9RHOO</name>
<dbReference type="GO" id="GO:0005886">
    <property type="term" value="C:plasma membrane"/>
    <property type="evidence" value="ECO:0007669"/>
    <property type="project" value="UniProtKB-SubCell"/>
</dbReference>
<comment type="subcellular location">
    <subcellularLocation>
        <location evidence="1">Cell membrane</location>
        <topology evidence="1">Multi-pass membrane protein</topology>
    </subcellularLocation>
</comment>
<dbReference type="OrthoDB" id="5298807at2"/>
<evidence type="ECO:0000259" key="8">
    <source>
        <dbReference type="Pfam" id="PF06271"/>
    </source>
</evidence>
<dbReference type="InterPro" id="IPR010432">
    <property type="entry name" value="RDD"/>
</dbReference>
<evidence type="ECO:0000256" key="2">
    <source>
        <dbReference type="ARBA" id="ARBA00022475"/>
    </source>
</evidence>
<evidence type="ECO:0000256" key="4">
    <source>
        <dbReference type="ARBA" id="ARBA00022989"/>
    </source>
</evidence>
<evidence type="ECO:0000256" key="7">
    <source>
        <dbReference type="SAM" id="Phobius"/>
    </source>
</evidence>
<protein>
    <submittedName>
        <fullName evidence="9">RDD family protein</fullName>
    </submittedName>
</protein>
<feature type="compositionally biased region" description="Basic residues" evidence="6">
    <location>
        <begin position="12"/>
        <end position="21"/>
    </location>
</feature>
<accession>A0A2T4IBQ6</accession>
<feature type="domain" description="RDD" evidence="8">
    <location>
        <begin position="41"/>
        <end position="167"/>
    </location>
</feature>
<keyword evidence="4 7" id="KW-1133">Transmembrane helix</keyword>
<dbReference type="Pfam" id="PF06271">
    <property type="entry name" value="RDD"/>
    <property type="match status" value="1"/>
</dbReference>
<proteinExistence type="predicted"/>
<feature type="transmembrane region" description="Helical" evidence="7">
    <location>
        <begin position="132"/>
        <end position="154"/>
    </location>
</feature>
<gene>
    <name evidence="9" type="ORF">C8261_15560</name>
</gene>
<comment type="caution">
    <text evidence="9">The sequence shown here is derived from an EMBL/GenBank/DDBJ whole genome shotgun (WGS) entry which is preliminary data.</text>
</comment>
<evidence type="ECO:0000256" key="3">
    <source>
        <dbReference type="ARBA" id="ARBA00022692"/>
    </source>
</evidence>
<keyword evidence="10" id="KW-1185">Reference proteome</keyword>
<feature type="region of interest" description="Disordered" evidence="6">
    <location>
        <begin position="1"/>
        <end position="28"/>
    </location>
</feature>
<evidence type="ECO:0000256" key="6">
    <source>
        <dbReference type="SAM" id="MobiDB-lite"/>
    </source>
</evidence>
<evidence type="ECO:0000313" key="10">
    <source>
        <dbReference type="Proteomes" id="UP000241193"/>
    </source>
</evidence>
<reference evidence="9 10" key="2">
    <citation type="submission" date="2018-04" db="EMBL/GenBank/DDBJ databases">
        <title>Thauera lacus sp. nov., isolated from an saline lake in Inner Mongolia, China.</title>
        <authorList>
            <person name="Liang Q.-Y."/>
        </authorList>
    </citation>
    <scope>NUCLEOTIDE SEQUENCE [LARGE SCALE GENOMIC DNA]</scope>
    <source>
        <strain evidence="9 10">D20</strain>
    </source>
</reference>
<keyword evidence="5 7" id="KW-0472">Membrane</keyword>
<feature type="transmembrane region" description="Helical" evidence="7">
    <location>
        <begin position="50"/>
        <end position="71"/>
    </location>
</feature>
<feature type="transmembrane region" description="Helical" evidence="7">
    <location>
        <begin position="83"/>
        <end position="101"/>
    </location>
</feature>
<dbReference type="Proteomes" id="UP000241193">
    <property type="component" value="Unassembled WGS sequence"/>
</dbReference>
<evidence type="ECO:0000256" key="5">
    <source>
        <dbReference type="ARBA" id="ARBA00023136"/>
    </source>
</evidence>
<keyword evidence="3 7" id="KW-0812">Transmembrane</keyword>